<protein>
    <submittedName>
        <fullName evidence="1">Uncharacterized protein</fullName>
    </submittedName>
</protein>
<gene>
    <name evidence="1" type="ORF">ABT56_18670</name>
</gene>
<proteinExistence type="predicted"/>
<dbReference type="AlphaFoldDB" id="A0A0J1JN24"/>
<evidence type="ECO:0000313" key="1">
    <source>
        <dbReference type="EMBL" id="KLV03617.1"/>
    </source>
</evidence>
<dbReference type="Proteomes" id="UP000036097">
    <property type="component" value="Unassembled WGS sequence"/>
</dbReference>
<comment type="caution">
    <text evidence="1">The sequence shown here is derived from an EMBL/GenBank/DDBJ whole genome shotgun (WGS) entry which is preliminary data.</text>
</comment>
<accession>A0A0J1JN24</accession>
<dbReference type="EMBL" id="LDOT01000030">
    <property type="protein sequence ID" value="KLV03617.1"/>
    <property type="molecule type" value="Genomic_DNA"/>
</dbReference>
<evidence type="ECO:0000313" key="2">
    <source>
        <dbReference type="Proteomes" id="UP000036097"/>
    </source>
</evidence>
<reference evidence="1 2" key="1">
    <citation type="submission" date="2015-05" db="EMBL/GenBank/DDBJ databases">
        <title>Photobacterium galathea sp. nov.</title>
        <authorList>
            <person name="Machado H."/>
            <person name="Gram L."/>
        </authorList>
    </citation>
    <scope>NUCLEOTIDE SEQUENCE [LARGE SCALE GENOMIC DNA]</scope>
    <source>
        <strain evidence="1 2">CGMCC 1.12159</strain>
    </source>
</reference>
<keyword evidence="2" id="KW-1185">Reference proteome</keyword>
<name>A0A0J1JN24_9GAMM</name>
<sequence length="105" mass="11758">MGLVLALNTFNAYSASTDDNALPDNEDICEQQLTRLLNQKQMVFSDRNASPTVRRDAERAIDGSRKIFSQGGSYCEAKNALEGYRPDKNQDISFRDGEVNYFGRG</sequence>
<dbReference type="PATRIC" id="fig|1195763.3.peg.3992"/>
<organism evidence="1 2">
    <name type="scientific">Photobacterium aquae</name>
    <dbReference type="NCBI Taxonomy" id="1195763"/>
    <lineage>
        <taxon>Bacteria</taxon>
        <taxon>Pseudomonadati</taxon>
        <taxon>Pseudomonadota</taxon>
        <taxon>Gammaproteobacteria</taxon>
        <taxon>Vibrionales</taxon>
        <taxon>Vibrionaceae</taxon>
        <taxon>Photobacterium</taxon>
    </lineage>
</organism>
<dbReference type="STRING" id="1195763.ABT56_18670"/>